<dbReference type="Proteomes" id="UP001153269">
    <property type="component" value="Unassembled WGS sequence"/>
</dbReference>
<organism evidence="1 2">
    <name type="scientific">Pleuronectes platessa</name>
    <name type="common">European plaice</name>
    <dbReference type="NCBI Taxonomy" id="8262"/>
    <lineage>
        <taxon>Eukaryota</taxon>
        <taxon>Metazoa</taxon>
        <taxon>Chordata</taxon>
        <taxon>Craniata</taxon>
        <taxon>Vertebrata</taxon>
        <taxon>Euteleostomi</taxon>
        <taxon>Actinopterygii</taxon>
        <taxon>Neopterygii</taxon>
        <taxon>Teleostei</taxon>
        <taxon>Neoteleostei</taxon>
        <taxon>Acanthomorphata</taxon>
        <taxon>Carangaria</taxon>
        <taxon>Pleuronectiformes</taxon>
        <taxon>Pleuronectoidei</taxon>
        <taxon>Pleuronectidae</taxon>
        <taxon>Pleuronectes</taxon>
    </lineage>
</organism>
<sequence length="99" mass="11450">MIRQLRIHTLRHHQPAPTRNLTRTNNTLILAPLYRHSRILTGVLMPDPLQLPHPHARATIQRLDIMSHPSSHLLHLQKQRTPPHPRVYPVVAPLVHPTL</sequence>
<proteinExistence type="predicted"/>
<accession>A0A9N7YY19</accession>
<name>A0A9N7YY19_PLEPL</name>
<protein>
    <submittedName>
        <fullName evidence="1">Uncharacterized protein</fullName>
    </submittedName>
</protein>
<evidence type="ECO:0000313" key="2">
    <source>
        <dbReference type="Proteomes" id="UP001153269"/>
    </source>
</evidence>
<reference evidence="1" key="1">
    <citation type="submission" date="2020-03" db="EMBL/GenBank/DDBJ databases">
        <authorList>
            <person name="Weist P."/>
        </authorList>
    </citation>
    <scope>NUCLEOTIDE SEQUENCE</scope>
</reference>
<evidence type="ECO:0000313" key="1">
    <source>
        <dbReference type="EMBL" id="CAB1441928.1"/>
    </source>
</evidence>
<dbReference type="EMBL" id="CADEAL010002744">
    <property type="protein sequence ID" value="CAB1441928.1"/>
    <property type="molecule type" value="Genomic_DNA"/>
</dbReference>
<keyword evidence="2" id="KW-1185">Reference proteome</keyword>
<comment type="caution">
    <text evidence="1">The sequence shown here is derived from an EMBL/GenBank/DDBJ whole genome shotgun (WGS) entry which is preliminary data.</text>
</comment>
<gene>
    <name evidence="1" type="ORF">PLEPLA_LOCUS29647</name>
</gene>
<dbReference type="AlphaFoldDB" id="A0A9N7YY19"/>